<protein>
    <submittedName>
        <fullName evidence="1">DUF3046 family protein</fullName>
    </submittedName>
</protein>
<organism evidence="1 2">
    <name type="scientific">Actinomycetospora succinea</name>
    <dbReference type="NCBI Taxonomy" id="663603"/>
    <lineage>
        <taxon>Bacteria</taxon>
        <taxon>Bacillati</taxon>
        <taxon>Actinomycetota</taxon>
        <taxon>Actinomycetes</taxon>
        <taxon>Pseudonocardiales</taxon>
        <taxon>Pseudonocardiaceae</taxon>
        <taxon>Actinomycetospora</taxon>
    </lineage>
</organism>
<dbReference type="Pfam" id="PF11248">
    <property type="entry name" value="DUF3046"/>
    <property type="match status" value="1"/>
</dbReference>
<dbReference type="Proteomes" id="UP000295705">
    <property type="component" value="Unassembled WGS sequence"/>
</dbReference>
<evidence type="ECO:0000313" key="2">
    <source>
        <dbReference type="Proteomes" id="UP000295705"/>
    </source>
</evidence>
<name>A0A4R6VP06_9PSEU</name>
<dbReference type="AlphaFoldDB" id="A0A4R6VP06"/>
<proteinExistence type="predicted"/>
<gene>
    <name evidence="1" type="ORF">EV188_1011005</name>
</gene>
<keyword evidence="2" id="KW-1185">Reference proteome</keyword>
<comment type="caution">
    <text evidence="1">The sequence shown here is derived from an EMBL/GenBank/DDBJ whole genome shotgun (WGS) entry which is preliminary data.</text>
</comment>
<evidence type="ECO:0000313" key="1">
    <source>
        <dbReference type="EMBL" id="TDQ65753.1"/>
    </source>
</evidence>
<dbReference type="InterPro" id="IPR021408">
    <property type="entry name" value="DUF3046"/>
</dbReference>
<accession>A0A4R6VP06</accession>
<sequence length="67" mass="7658">MGNVRLTHFRQLMDDEFGTVRAGSIARDHVFGGLRGRTVEQALEDGDEPRDVWRAVCAEFEVPVERR</sequence>
<reference evidence="1 2" key="1">
    <citation type="submission" date="2019-03" db="EMBL/GenBank/DDBJ databases">
        <title>Genomic Encyclopedia of Type Strains, Phase IV (KMG-IV): sequencing the most valuable type-strain genomes for metagenomic binning, comparative biology and taxonomic classification.</title>
        <authorList>
            <person name="Goeker M."/>
        </authorList>
    </citation>
    <scope>NUCLEOTIDE SEQUENCE [LARGE SCALE GENOMIC DNA]</scope>
    <source>
        <strain evidence="1 2">DSM 45775</strain>
    </source>
</reference>
<dbReference type="EMBL" id="SNYO01000001">
    <property type="protein sequence ID" value="TDQ65753.1"/>
    <property type="molecule type" value="Genomic_DNA"/>
</dbReference>